<feature type="compositionally biased region" description="Low complexity" evidence="1">
    <location>
        <begin position="176"/>
        <end position="188"/>
    </location>
</feature>
<dbReference type="Pfam" id="PF02190">
    <property type="entry name" value="LON_substr_bdg"/>
    <property type="match status" value="1"/>
</dbReference>
<organism evidence="4 5">
    <name type="scientific">Cyclostephanos tholiformis</name>
    <dbReference type="NCBI Taxonomy" id="382380"/>
    <lineage>
        <taxon>Eukaryota</taxon>
        <taxon>Sar</taxon>
        <taxon>Stramenopiles</taxon>
        <taxon>Ochrophyta</taxon>
        <taxon>Bacillariophyta</taxon>
        <taxon>Coscinodiscophyceae</taxon>
        <taxon>Thalassiosirophycidae</taxon>
        <taxon>Stephanodiscales</taxon>
        <taxon>Stephanodiscaceae</taxon>
        <taxon>Cyclostephanos</taxon>
    </lineage>
</organism>
<accession>A0ABD3SPQ4</accession>
<dbReference type="Proteomes" id="UP001530377">
    <property type="component" value="Unassembled WGS sequence"/>
</dbReference>
<evidence type="ECO:0000313" key="5">
    <source>
        <dbReference type="Proteomes" id="UP001530377"/>
    </source>
</evidence>
<protein>
    <recommendedName>
        <fullName evidence="3">Lon N-terminal domain-containing protein</fullName>
    </recommendedName>
</protein>
<comment type="caution">
    <text evidence="4">The sequence shown here is derived from an EMBL/GenBank/DDBJ whole genome shotgun (WGS) entry which is preliminary data.</text>
</comment>
<sequence>MASELSRAGLAVALSLTLVASSSSSSFKSSILSFAPSWSYSSSSPRVLARKTTTCRLSSSDDDDDDDDDGVGKVGGKENFEGGERMDVVRMLQRSYYREDHVDVDPATGASSSSSANIAGGARRRRRRPYLDATTGRMCDLPLWRVDWVETPGRRNCLNVHEMRYTHMFETLLSSSRLSSESKTTNKTTTDDHNDDDYEEEDDGPLYFGHLYLPGGSSSARSGERRYRLKTWREELDDADRFDDHATSYTLADPNVKTPRVDRSAVVGCLMQVIDHRRMVDGRLIVLVQGLERFVVDEIIDTRPYAVANVQVLLDEEELPWEKRRDDDGNETFPNQGGVTRKEERSGMTKDDEDACKCLRGRAITASFGYHDYEFDGQKLPGCDMEKNYLTKDDVPWIQISSMLPFARYSDDERCLDMANEMSARVVNDAISTTVRNDHAGESRELPMEKELWNGGILWEPPRIPSAVERHGRDELDCDALEMLLWIALEDFCRGSGFALPEEVRCLMPPEMDYLDFATTAEGRRRSSSLSREYPKHRRQRRLSYLAPALIENLELPMKGMRQVWLNTPSTAARLLGALERYEYLNDKMMGEFE</sequence>
<proteinExistence type="predicted"/>
<feature type="chain" id="PRO_5044880819" description="Lon N-terminal domain-containing protein" evidence="2">
    <location>
        <begin position="25"/>
        <end position="594"/>
    </location>
</feature>
<evidence type="ECO:0000256" key="2">
    <source>
        <dbReference type="SAM" id="SignalP"/>
    </source>
</evidence>
<gene>
    <name evidence="4" type="ORF">ACHAXA_003626</name>
</gene>
<feature type="compositionally biased region" description="Low complexity" evidence="1">
    <location>
        <begin position="107"/>
        <end position="121"/>
    </location>
</feature>
<reference evidence="4 5" key="1">
    <citation type="submission" date="2024-10" db="EMBL/GenBank/DDBJ databases">
        <title>Updated reference genomes for cyclostephanoid diatoms.</title>
        <authorList>
            <person name="Roberts W.R."/>
            <person name="Alverson A.J."/>
        </authorList>
    </citation>
    <scope>NUCLEOTIDE SEQUENCE [LARGE SCALE GENOMIC DNA]</scope>
    <source>
        <strain evidence="4 5">AJA228-03</strain>
    </source>
</reference>
<dbReference type="Gene3D" id="2.30.130.40">
    <property type="entry name" value="LON domain-like"/>
    <property type="match status" value="1"/>
</dbReference>
<name>A0ABD3SPQ4_9STRA</name>
<evidence type="ECO:0000313" key="4">
    <source>
        <dbReference type="EMBL" id="KAL3826562.1"/>
    </source>
</evidence>
<feature type="region of interest" description="Disordered" evidence="1">
    <location>
        <begin position="53"/>
        <end position="84"/>
    </location>
</feature>
<feature type="region of interest" description="Disordered" evidence="1">
    <location>
        <begin position="176"/>
        <end position="200"/>
    </location>
</feature>
<feature type="domain" description="Lon N-terminal" evidence="3">
    <location>
        <begin position="213"/>
        <end position="316"/>
    </location>
</feature>
<feature type="compositionally biased region" description="Acidic residues" evidence="1">
    <location>
        <begin position="60"/>
        <end position="69"/>
    </location>
</feature>
<feature type="compositionally biased region" description="Basic and acidic residues" evidence="1">
    <location>
        <begin position="340"/>
        <end position="350"/>
    </location>
</feature>
<dbReference type="AlphaFoldDB" id="A0ABD3SPQ4"/>
<feature type="region of interest" description="Disordered" evidence="1">
    <location>
        <begin position="323"/>
        <end position="352"/>
    </location>
</feature>
<feature type="compositionally biased region" description="Basic and acidic residues" evidence="1">
    <location>
        <begin position="75"/>
        <end position="84"/>
    </location>
</feature>
<dbReference type="PANTHER" id="PTHR46732:SF8">
    <property type="entry name" value="ATP-DEPENDENT PROTEASE LA (LON) DOMAIN PROTEIN"/>
    <property type="match status" value="1"/>
</dbReference>
<dbReference type="InterPro" id="IPR015947">
    <property type="entry name" value="PUA-like_sf"/>
</dbReference>
<dbReference type="PANTHER" id="PTHR46732">
    <property type="entry name" value="ATP-DEPENDENT PROTEASE LA (LON) DOMAIN PROTEIN"/>
    <property type="match status" value="1"/>
</dbReference>
<evidence type="ECO:0000256" key="1">
    <source>
        <dbReference type="SAM" id="MobiDB-lite"/>
    </source>
</evidence>
<dbReference type="SUPFAM" id="SSF88697">
    <property type="entry name" value="PUA domain-like"/>
    <property type="match status" value="1"/>
</dbReference>
<feature type="region of interest" description="Disordered" evidence="1">
    <location>
        <begin position="103"/>
        <end position="125"/>
    </location>
</feature>
<dbReference type="InterPro" id="IPR046336">
    <property type="entry name" value="Lon_prtase_N_sf"/>
</dbReference>
<dbReference type="EMBL" id="JALLPB020000019">
    <property type="protein sequence ID" value="KAL3826562.1"/>
    <property type="molecule type" value="Genomic_DNA"/>
</dbReference>
<dbReference type="InterPro" id="IPR003111">
    <property type="entry name" value="Lon_prtase_N"/>
</dbReference>
<keyword evidence="2" id="KW-0732">Signal</keyword>
<keyword evidence="5" id="KW-1185">Reference proteome</keyword>
<evidence type="ECO:0000259" key="3">
    <source>
        <dbReference type="Pfam" id="PF02190"/>
    </source>
</evidence>
<feature type="signal peptide" evidence="2">
    <location>
        <begin position="1"/>
        <end position="24"/>
    </location>
</feature>